<dbReference type="GO" id="GO:0006260">
    <property type="term" value="P:DNA replication"/>
    <property type="evidence" value="ECO:0000318"/>
    <property type="project" value="GO_Central"/>
</dbReference>
<keyword evidence="4" id="KW-0862">Zinc</keyword>
<gene>
    <name evidence="10" type="ordered locus">MTR_1g105785</name>
</gene>
<evidence type="ECO:0000313" key="12">
    <source>
        <dbReference type="Proteomes" id="UP000002051"/>
    </source>
</evidence>
<evidence type="ECO:0000256" key="4">
    <source>
        <dbReference type="ARBA" id="ARBA00022833"/>
    </source>
</evidence>
<feature type="region of interest" description="Disordered" evidence="6">
    <location>
        <begin position="522"/>
        <end position="550"/>
    </location>
</feature>
<dbReference type="GO" id="GO:0005662">
    <property type="term" value="C:DNA replication factor A complex"/>
    <property type="evidence" value="ECO:0000318"/>
    <property type="project" value="GO_Central"/>
</dbReference>
<feature type="domain" description="Replication factor A C-terminal" evidence="8">
    <location>
        <begin position="292"/>
        <end position="402"/>
    </location>
</feature>
<dbReference type="GO" id="GO:0000724">
    <property type="term" value="P:double-strand break repair via homologous recombination"/>
    <property type="evidence" value="ECO:0000318"/>
    <property type="project" value="GO_Central"/>
</dbReference>
<evidence type="ECO:0000259" key="9">
    <source>
        <dbReference type="Pfam" id="PF16900"/>
    </source>
</evidence>
<dbReference type="GO" id="GO:0003684">
    <property type="term" value="F:damaged DNA binding"/>
    <property type="evidence" value="ECO:0000318"/>
    <property type="project" value="GO_Central"/>
</dbReference>
<evidence type="ECO:0000313" key="10">
    <source>
        <dbReference type="EMBL" id="KEH43961.1"/>
    </source>
</evidence>
<reference evidence="10 12" key="1">
    <citation type="journal article" date="2011" name="Nature">
        <title>The Medicago genome provides insight into the evolution of rhizobial symbioses.</title>
        <authorList>
            <person name="Young N.D."/>
            <person name="Debelle F."/>
            <person name="Oldroyd G.E."/>
            <person name="Geurts R."/>
            <person name="Cannon S.B."/>
            <person name="Udvardi M.K."/>
            <person name="Benedito V.A."/>
            <person name="Mayer K.F."/>
            <person name="Gouzy J."/>
            <person name="Schoof H."/>
            <person name="Van de Peer Y."/>
            <person name="Proost S."/>
            <person name="Cook D.R."/>
            <person name="Meyers B.C."/>
            <person name="Spannagl M."/>
            <person name="Cheung F."/>
            <person name="De Mita S."/>
            <person name="Krishnakumar V."/>
            <person name="Gundlach H."/>
            <person name="Zhou S."/>
            <person name="Mudge J."/>
            <person name="Bharti A.K."/>
            <person name="Murray J.D."/>
            <person name="Naoumkina M.A."/>
            <person name="Rosen B."/>
            <person name="Silverstein K.A."/>
            <person name="Tang H."/>
            <person name="Rombauts S."/>
            <person name="Zhao P.X."/>
            <person name="Zhou P."/>
            <person name="Barbe V."/>
            <person name="Bardou P."/>
            <person name="Bechner M."/>
            <person name="Bellec A."/>
            <person name="Berger A."/>
            <person name="Berges H."/>
            <person name="Bidwell S."/>
            <person name="Bisseling T."/>
            <person name="Choisne N."/>
            <person name="Couloux A."/>
            <person name="Denny R."/>
            <person name="Deshpande S."/>
            <person name="Dai X."/>
            <person name="Doyle J.J."/>
            <person name="Dudez A.M."/>
            <person name="Farmer A.D."/>
            <person name="Fouteau S."/>
            <person name="Franken C."/>
            <person name="Gibelin C."/>
            <person name="Gish J."/>
            <person name="Goldstein S."/>
            <person name="Gonzalez A.J."/>
            <person name="Green P.J."/>
            <person name="Hallab A."/>
            <person name="Hartog M."/>
            <person name="Hua A."/>
            <person name="Humphray S.J."/>
            <person name="Jeong D.H."/>
            <person name="Jing Y."/>
            <person name="Jocker A."/>
            <person name="Kenton S.M."/>
            <person name="Kim D.J."/>
            <person name="Klee K."/>
            <person name="Lai H."/>
            <person name="Lang C."/>
            <person name="Lin S."/>
            <person name="Macmil S.L."/>
            <person name="Magdelenat G."/>
            <person name="Matthews L."/>
            <person name="McCorrison J."/>
            <person name="Monaghan E.L."/>
            <person name="Mun J.H."/>
            <person name="Najar F.Z."/>
            <person name="Nicholson C."/>
            <person name="Noirot C."/>
            <person name="O'Bleness M."/>
            <person name="Paule C.R."/>
            <person name="Poulain J."/>
            <person name="Prion F."/>
            <person name="Qin B."/>
            <person name="Qu C."/>
            <person name="Retzel E.F."/>
            <person name="Riddle C."/>
            <person name="Sallet E."/>
            <person name="Samain S."/>
            <person name="Samson N."/>
            <person name="Sanders I."/>
            <person name="Saurat O."/>
            <person name="Scarpelli C."/>
            <person name="Schiex T."/>
            <person name="Segurens B."/>
            <person name="Severin A.J."/>
            <person name="Sherrier D.J."/>
            <person name="Shi R."/>
            <person name="Sims S."/>
            <person name="Singer S.R."/>
            <person name="Sinharoy S."/>
            <person name="Sterck L."/>
            <person name="Viollet A."/>
            <person name="Wang B.B."/>
            <person name="Wang K."/>
            <person name="Wang M."/>
            <person name="Wang X."/>
            <person name="Warfsmann J."/>
            <person name="Weissenbach J."/>
            <person name="White D.D."/>
            <person name="White J.D."/>
            <person name="Wiley G.B."/>
            <person name="Wincker P."/>
            <person name="Xing Y."/>
            <person name="Yang L."/>
            <person name="Yao Z."/>
            <person name="Ying F."/>
            <person name="Zhai J."/>
            <person name="Zhou L."/>
            <person name="Zuber A."/>
            <person name="Denarie J."/>
            <person name="Dixon R.A."/>
            <person name="May G.D."/>
            <person name="Schwartz D.C."/>
            <person name="Rogers J."/>
            <person name="Quetier F."/>
            <person name="Town C.D."/>
            <person name="Roe B.A."/>
        </authorList>
    </citation>
    <scope>NUCLEOTIDE SEQUENCE [LARGE SCALE GENOMIC DNA]</scope>
    <source>
        <strain evidence="10">A17</strain>
        <strain evidence="11 12">cv. Jemalong A17</strain>
    </source>
</reference>
<dbReference type="AlphaFoldDB" id="G8A0U6"/>
<dbReference type="Pfam" id="PF08646">
    <property type="entry name" value="Rep_fac-A_C"/>
    <property type="match status" value="1"/>
</dbReference>
<dbReference type="InterPro" id="IPR047192">
    <property type="entry name" value="Euk_RPA1_DBD_C"/>
</dbReference>
<dbReference type="EnsemblPlants" id="KEH43961">
    <property type="protein sequence ID" value="KEH43961"/>
    <property type="gene ID" value="MTR_1g105785"/>
</dbReference>
<dbReference type="InterPro" id="IPR013955">
    <property type="entry name" value="Rep_factor-A_C"/>
</dbReference>
<reference evidence="10 12" key="2">
    <citation type="journal article" date="2014" name="BMC Genomics">
        <title>An improved genome release (version Mt4.0) for the model legume Medicago truncatula.</title>
        <authorList>
            <person name="Tang H."/>
            <person name="Krishnakumar V."/>
            <person name="Bidwell S."/>
            <person name="Rosen B."/>
            <person name="Chan A."/>
            <person name="Zhou S."/>
            <person name="Gentzbittel L."/>
            <person name="Childs K.L."/>
            <person name="Yandell M."/>
            <person name="Gundlach H."/>
            <person name="Mayer K.F."/>
            <person name="Schwartz D.C."/>
            <person name="Town C.D."/>
        </authorList>
    </citation>
    <scope>GENOME REANNOTATION</scope>
    <source>
        <strain evidence="10">A17</strain>
        <strain evidence="11 12">cv. Jemalong A17</strain>
    </source>
</reference>
<dbReference type="Pfam" id="PF16900">
    <property type="entry name" value="REPA_OB_2"/>
    <property type="match status" value="1"/>
</dbReference>
<evidence type="ECO:0000259" key="7">
    <source>
        <dbReference type="Pfam" id="PF02721"/>
    </source>
</evidence>
<proteinExistence type="inferred from homology"/>
<protein>
    <submittedName>
        <fullName evidence="10">Replication factor-A carboxy-terminal domain protein</fullName>
    </submittedName>
</protein>
<comment type="similarity">
    <text evidence="1">Belongs to the replication factor A protein 1 family.</text>
</comment>
<dbReference type="GO" id="GO:0008270">
    <property type="term" value="F:zinc ion binding"/>
    <property type="evidence" value="ECO:0007669"/>
    <property type="project" value="UniProtKB-KW"/>
</dbReference>
<dbReference type="Proteomes" id="UP000002051">
    <property type="component" value="Unassembled WGS sequence"/>
</dbReference>
<keyword evidence="3" id="KW-0863">Zinc-finger</keyword>
<dbReference type="OMA" id="DDFFRHT"/>
<feature type="domain" description="Replication protein A OB" evidence="9">
    <location>
        <begin position="129"/>
        <end position="214"/>
    </location>
</feature>
<dbReference type="CDD" id="cd04480">
    <property type="entry name" value="RPA1_DBD_A_like"/>
    <property type="match status" value="1"/>
</dbReference>
<organism evidence="10 12">
    <name type="scientific">Medicago truncatula</name>
    <name type="common">Barrel medic</name>
    <name type="synonym">Medicago tribuloides</name>
    <dbReference type="NCBI Taxonomy" id="3880"/>
    <lineage>
        <taxon>Eukaryota</taxon>
        <taxon>Viridiplantae</taxon>
        <taxon>Streptophyta</taxon>
        <taxon>Embryophyta</taxon>
        <taxon>Tracheophyta</taxon>
        <taxon>Spermatophyta</taxon>
        <taxon>Magnoliopsida</taxon>
        <taxon>eudicotyledons</taxon>
        <taxon>Gunneridae</taxon>
        <taxon>Pentapetalae</taxon>
        <taxon>rosids</taxon>
        <taxon>fabids</taxon>
        <taxon>Fabales</taxon>
        <taxon>Fabaceae</taxon>
        <taxon>Papilionoideae</taxon>
        <taxon>50 kb inversion clade</taxon>
        <taxon>NPAAA clade</taxon>
        <taxon>Hologalegina</taxon>
        <taxon>IRL clade</taxon>
        <taxon>Trifolieae</taxon>
        <taxon>Medicago</taxon>
    </lineage>
</organism>
<dbReference type="STRING" id="3880.G8A0U6"/>
<feature type="domain" description="Replication protein A 70 kDa DNA-binding subunit B/D first OB fold" evidence="7">
    <location>
        <begin position="16"/>
        <end position="107"/>
    </location>
</feature>
<keyword evidence="5" id="KW-0238">DNA-binding</keyword>
<dbReference type="PaxDb" id="3880-AES85084"/>
<dbReference type="InterPro" id="IPR012340">
    <property type="entry name" value="NA-bd_OB-fold"/>
</dbReference>
<dbReference type="HOGENOM" id="CLU_604656_0_0_1"/>
<dbReference type="GO" id="GO:0051321">
    <property type="term" value="P:meiotic cell cycle"/>
    <property type="evidence" value="ECO:0000318"/>
    <property type="project" value="GO_Central"/>
</dbReference>
<dbReference type="EMBL" id="CM001217">
    <property type="protein sequence ID" value="KEH43961.1"/>
    <property type="molecule type" value="Genomic_DNA"/>
</dbReference>
<dbReference type="PANTHER" id="PTHR47165">
    <property type="entry name" value="OS03G0429900 PROTEIN"/>
    <property type="match status" value="1"/>
</dbReference>
<dbReference type="CDD" id="cd04476">
    <property type="entry name" value="RPA1_DBD_C"/>
    <property type="match status" value="1"/>
</dbReference>
<evidence type="ECO:0000259" key="8">
    <source>
        <dbReference type="Pfam" id="PF08646"/>
    </source>
</evidence>
<accession>G8A0U6</accession>
<evidence type="ECO:0000256" key="6">
    <source>
        <dbReference type="SAM" id="MobiDB-lite"/>
    </source>
</evidence>
<keyword evidence="2" id="KW-0479">Metal-binding</keyword>
<dbReference type="GO" id="GO:0007004">
    <property type="term" value="P:telomere maintenance via telomerase"/>
    <property type="evidence" value="ECO:0000318"/>
    <property type="project" value="GO_Central"/>
</dbReference>
<evidence type="ECO:0000256" key="5">
    <source>
        <dbReference type="ARBA" id="ARBA00023125"/>
    </source>
</evidence>
<dbReference type="CDD" id="cd04481">
    <property type="entry name" value="RPA1_DBD_B_like"/>
    <property type="match status" value="1"/>
</dbReference>
<dbReference type="eggNOG" id="KOG0851">
    <property type="taxonomic scope" value="Eukaryota"/>
</dbReference>
<sequence length="566" mass="62931">MAPLITPVAAIVAGKINIKLRVRVVHVWTVSEFNNPNEDNSIHMLLLDDKLGKIQASAKKHLVPRIRSNVEEGSTYDIENVLVTKNDPKYQVTQHRFKLNLIDNTKFFKIDAATIPLNHFDFMPFNEILEAEREEKVVDVIGQVVERDELKERDVNGRRSKIMDLTLQDSESRRVHCTLWANYAERMNSFLAAHDPSSPVIVLIQQCKLKKYQGIMGVSNAFFGTKLLLEGDLPEAIEFKSKIDGGDVQVSQSISQNTTSTVVSLVDDMLQTKRMTIEDLIEATEQCQGIVLATICGIESEYSWYYQACTKCAGRVRTVAGRLYCGKCNTGRNAVPRFKLHVQVMDNTGSTSFILFDRNVSSYVNRTVQDMIDAQPNNSSDYPSDLDSFVGKRMLFKVEVSDGNLLHNWRNYAVKRTTAEEDVINQFAIFHDINLSDNEDVAYETLDENLDNVCAGSSNTVVNLMDAMDSVANNNDKGKEVDNTPCSKVSRKNSAGTILLDSTPSANVGDVSVTKPVKLKSVVSEKRSGKRSAGTGLLDSTPSVDAGDFSATKPVKLKSVKIEPKN</sequence>
<dbReference type="GO" id="GO:0043047">
    <property type="term" value="F:single-stranded telomeric DNA binding"/>
    <property type="evidence" value="ECO:0000318"/>
    <property type="project" value="GO_Central"/>
</dbReference>
<dbReference type="GO" id="GO:0006289">
    <property type="term" value="P:nucleotide-excision repair"/>
    <property type="evidence" value="ECO:0000318"/>
    <property type="project" value="GO_Central"/>
</dbReference>
<evidence type="ECO:0000313" key="11">
    <source>
        <dbReference type="EnsemblPlants" id="KEH43961"/>
    </source>
</evidence>
<reference evidence="11" key="3">
    <citation type="submission" date="2015-04" db="UniProtKB">
        <authorList>
            <consortium name="EnsemblPlants"/>
        </authorList>
    </citation>
    <scope>IDENTIFICATION</scope>
    <source>
        <strain evidence="11">cv. Jemalong A17</strain>
    </source>
</reference>
<name>G8A0U6_MEDTR</name>
<dbReference type="Pfam" id="PF02721">
    <property type="entry name" value="DUF223"/>
    <property type="match status" value="1"/>
</dbReference>
<evidence type="ECO:0000256" key="3">
    <source>
        <dbReference type="ARBA" id="ARBA00022771"/>
    </source>
</evidence>
<dbReference type="PANTHER" id="PTHR47165:SF4">
    <property type="entry name" value="OS03G0429900 PROTEIN"/>
    <property type="match status" value="1"/>
</dbReference>
<dbReference type="InterPro" id="IPR031657">
    <property type="entry name" value="REPA_OB_2"/>
</dbReference>
<dbReference type="SUPFAM" id="SSF50249">
    <property type="entry name" value="Nucleic acid-binding proteins"/>
    <property type="match status" value="3"/>
</dbReference>
<keyword evidence="12" id="KW-1185">Reference proteome</keyword>
<evidence type="ECO:0000256" key="1">
    <source>
        <dbReference type="ARBA" id="ARBA00005690"/>
    </source>
</evidence>
<dbReference type="Gene3D" id="2.40.50.140">
    <property type="entry name" value="Nucleic acid-binding proteins"/>
    <property type="match status" value="3"/>
</dbReference>
<dbReference type="InterPro" id="IPR003871">
    <property type="entry name" value="RFA1B/D_OB_1st"/>
</dbReference>
<evidence type="ECO:0000256" key="2">
    <source>
        <dbReference type="ARBA" id="ARBA00022723"/>
    </source>
</evidence>